<dbReference type="SUPFAM" id="SSF53254">
    <property type="entry name" value="Phosphoglycerate mutase-like"/>
    <property type="match status" value="1"/>
</dbReference>
<dbReference type="InterPro" id="IPR013078">
    <property type="entry name" value="His_Pase_superF_clade-1"/>
</dbReference>
<feature type="region of interest" description="Disordered" evidence="1">
    <location>
        <begin position="1"/>
        <end position="36"/>
    </location>
</feature>
<evidence type="ECO:0008006" key="4">
    <source>
        <dbReference type="Google" id="ProtNLM"/>
    </source>
</evidence>
<evidence type="ECO:0000313" key="3">
    <source>
        <dbReference type="Proteomes" id="UP000267049"/>
    </source>
</evidence>
<keyword evidence="3" id="KW-1185">Reference proteome</keyword>
<comment type="caution">
    <text evidence="2">The sequence shown here is derived from an EMBL/GenBank/DDBJ whole genome shotgun (WGS) entry which is preliminary data.</text>
</comment>
<name>A0A3M8SK40_9GAMM</name>
<accession>A0A3M8SK40</accession>
<dbReference type="SMART" id="SM00855">
    <property type="entry name" value="PGAM"/>
    <property type="match status" value="1"/>
</dbReference>
<dbReference type="Proteomes" id="UP000267049">
    <property type="component" value="Unassembled WGS sequence"/>
</dbReference>
<evidence type="ECO:0000313" key="2">
    <source>
        <dbReference type="EMBL" id="RNF81717.1"/>
    </source>
</evidence>
<gene>
    <name evidence="2" type="ORF">EER27_16510</name>
</gene>
<protein>
    <recommendedName>
        <fullName evidence="4">Histidine phosphatase family protein</fullName>
    </recommendedName>
</protein>
<dbReference type="Gene3D" id="3.40.50.1240">
    <property type="entry name" value="Phosphoglycerate mutase-like"/>
    <property type="match status" value="1"/>
</dbReference>
<reference evidence="2 3" key="1">
    <citation type="submission" date="2018-11" db="EMBL/GenBank/DDBJ databases">
        <title>Lysobacter cryohumiis sp. nov., isolated from soil in the Tianshan Mountains, Xinjiang, China.</title>
        <authorList>
            <person name="Luo Y."/>
            <person name="Sheng H."/>
        </authorList>
    </citation>
    <scope>NUCLEOTIDE SEQUENCE [LARGE SCALE GENOMIC DNA]</scope>
    <source>
        <strain evidence="2 3">ZS60</strain>
    </source>
</reference>
<sequence>MRPDCGKHGGHRAPRAHATRPRPQSDMPSPFRQQVTPSPMHRLLSLLCVATLALALGACGLPTRPSAPAVAQVPHIEFLVVRHAEKASDDPRDPSLSAAGEQRAQALAKLLWESPLDAAYATQYRRTQQTAAPSARQHGVDVQAYDAGEPAATFAARLRKLHRSGRVLVVAHSNTAPDIAAALCGCEVAPIAEDQFGRQIWVRFDASGTATLDDNHR</sequence>
<dbReference type="AlphaFoldDB" id="A0A3M8SK40"/>
<dbReference type="InterPro" id="IPR029033">
    <property type="entry name" value="His_PPase_superfam"/>
</dbReference>
<dbReference type="CDD" id="cd07067">
    <property type="entry name" value="HP_PGM_like"/>
    <property type="match status" value="1"/>
</dbReference>
<feature type="compositionally biased region" description="Basic residues" evidence="1">
    <location>
        <begin position="8"/>
        <end position="20"/>
    </location>
</feature>
<dbReference type="OrthoDB" id="3296006at2"/>
<dbReference type="Pfam" id="PF00300">
    <property type="entry name" value="His_Phos_1"/>
    <property type="match status" value="1"/>
</dbReference>
<proteinExistence type="predicted"/>
<organism evidence="2 3">
    <name type="scientific">Montanilutibacter psychrotolerans</name>
    <dbReference type="NCBI Taxonomy" id="1327343"/>
    <lineage>
        <taxon>Bacteria</taxon>
        <taxon>Pseudomonadati</taxon>
        <taxon>Pseudomonadota</taxon>
        <taxon>Gammaproteobacteria</taxon>
        <taxon>Lysobacterales</taxon>
        <taxon>Lysobacteraceae</taxon>
        <taxon>Montanilutibacter</taxon>
    </lineage>
</organism>
<evidence type="ECO:0000256" key="1">
    <source>
        <dbReference type="SAM" id="MobiDB-lite"/>
    </source>
</evidence>
<dbReference type="EMBL" id="RIBS01000013">
    <property type="protein sequence ID" value="RNF81717.1"/>
    <property type="molecule type" value="Genomic_DNA"/>
</dbReference>